<dbReference type="WBParaSite" id="L893_g18435.t3">
    <property type="protein sequence ID" value="L893_g18435.t3"/>
    <property type="gene ID" value="L893_g18435"/>
</dbReference>
<dbReference type="AlphaFoldDB" id="A0A1I7YQF6"/>
<accession>A0A1I7YQF6</accession>
<organism evidence="2 3">
    <name type="scientific">Steinernema glaseri</name>
    <dbReference type="NCBI Taxonomy" id="37863"/>
    <lineage>
        <taxon>Eukaryota</taxon>
        <taxon>Metazoa</taxon>
        <taxon>Ecdysozoa</taxon>
        <taxon>Nematoda</taxon>
        <taxon>Chromadorea</taxon>
        <taxon>Rhabditida</taxon>
        <taxon>Tylenchina</taxon>
        <taxon>Panagrolaimomorpha</taxon>
        <taxon>Strongyloidoidea</taxon>
        <taxon>Steinernematidae</taxon>
        <taxon>Steinernema</taxon>
    </lineage>
</organism>
<sequence length="98" mass="10997">MTMGPGEPPLVTQTGPKEKIRGAIYCGMMLLSALLGSMYILFPLFPLIFLKPTWWRKIVDRMVGFWLVLPSVSVGQFVVFPSTLAFFLQHPPLPASWS</sequence>
<feature type="transmembrane region" description="Helical" evidence="1">
    <location>
        <begin position="20"/>
        <end position="42"/>
    </location>
</feature>
<dbReference type="Proteomes" id="UP000095287">
    <property type="component" value="Unplaced"/>
</dbReference>
<evidence type="ECO:0000256" key="1">
    <source>
        <dbReference type="SAM" id="Phobius"/>
    </source>
</evidence>
<keyword evidence="1" id="KW-0812">Transmembrane</keyword>
<protein>
    <submittedName>
        <fullName evidence="3">PlsC domain-containing protein</fullName>
    </submittedName>
</protein>
<keyword evidence="1" id="KW-1133">Transmembrane helix</keyword>
<reference evidence="3" key="1">
    <citation type="submission" date="2016-11" db="UniProtKB">
        <authorList>
            <consortium name="WormBaseParasite"/>
        </authorList>
    </citation>
    <scope>IDENTIFICATION</scope>
</reference>
<feature type="transmembrane region" description="Helical" evidence="1">
    <location>
        <begin position="63"/>
        <end position="88"/>
    </location>
</feature>
<keyword evidence="2" id="KW-1185">Reference proteome</keyword>
<proteinExistence type="predicted"/>
<keyword evidence="1" id="KW-0472">Membrane</keyword>
<name>A0A1I7YQF6_9BILA</name>
<evidence type="ECO:0000313" key="3">
    <source>
        <dbReference type="WBParaSite" id="L893_g18435.t3"/>
    </source>
</evidence>
<evidence type="ECO:0000313" key="2">
    <source>
        <dbReference type="Proteomes" id="UP000095287"/>
    </source>
</evidence>